<feature type="domain" description="PH" evidence="5">
    <location>
        <begin position="1"/>
        <end position="96"/>
    </location>
</feature>
<dbReference type="SUPFAM" id="SSF50729">
    <property type="entry name" value="PH domain-like"/>
    <property type="match status" value="1"/>
</dbReference>
<accession>A0ABP0H073</accession>
<sequence length="517" mass="58120">MEGNLLKWGGYLTGYTTKYFVLYRGTLSYYSSKKERLAGSSAVEHLNIGLCEIAVDTHAHSQWELRMPLESKVWYLKTSVPGERQKWIQALGSAKACLLDTSSLSRSSITSLPDDTNDVLSSHTVPTSAQDTLANKLVTVKDYACTDHSLDSAVYAISNDKSNDPKQGSHSLNDHFLPANHSDGDVQDDAANTKYTIESLLLSCSCAKDSISKLEEVIQKKDDLEPVLEIAENALKGVICQIGTIKLQKSKQIRPVESVAMHDFSENSILDEGDYSDSVISKAAQPKDDTKADIITFFSSREVNFCHVYDQVVPSNEKNLIPAELFLNACQCYLEFFDRFAGTVLAPIKTDIQGNINKIRKVMNTKPDEYLQDLLENEMLAKKHTGPDTATQALLWLTRALSVMCQFLKNLLTPGSENCRDPPAAFWAAYVSRLQKHHNWVVQRLFKMGIKMLADFERFAEDMTEKDSYEKIAQSTSSTWKNVIQEKVIEHGLDYCDGMNEIVEKLCMMYKSYKMEV</sequence>
<dbReference type="Proteomes" id="UP001642483">
    <property type="component" value="Unassembled WGS sequence"/>
</dbReference>
<dbReference type="Gene3D" id="1.10.3520.10">
    <property type="entry name" value="Glycolipid transfer protein"/>
    <property type="match status" value="1"/>
</dbReference>
<keyword evidence="3" id="KW-0813">Transport</keyword>
<dbReference type="PANTHER" id="PTHR10219">
    <property type="entry name" value="GLYCOLIPID TRANSFER PROTEIN-RELATED"/>
    <property type="match status" value="1"/>
</dbReference>
<dbReference type="InterPro" id="IPR001849">
    <property type="entry name" value="PH_domain"/>
</dbReference>
<proteinExistence type="predicted"/>
<comment type="caution">
    <text evidence="6">The sequence shown here is derived from an EMBL/GenBank/DDBJ whole genome shotgun (WGS) entry which is preliminary data.</text>
</comment>
<dbReference type="SUPFAM" id="SSF110004">
    <property type="entry name" value="Glycolipid transfer protein, GLTP"/>
    <property type="match status" value="1"/>
</dbReference>
<evidence type="ECO:0000313" key="7">
    <source>
        <dbReference type="Proteomes" id="UP001642483"/>
    </source>
</evidence>
<feature type="region of interest" description="Disordered" evidence="4">
    <location>
        <begin position="161"/>
        <end position="185"/>
    </location>
</feature>
<dbReference type="PROSITE" id="PS50003">
    <property type="entry name" value="PH_DOMAIN"/>
    <property type="match status" value="1"/>
</dbReference>
<evidence type="ECO:0000313" key="6">
    <source>
        <dbReference type="EMBL" id="CAK8696299.1"/>
    </source>
</evidence>
<comment type="subcellular location">
    <subcellularLocation>
        <location evidence="1">Golgi apparatus</location>
        <location evidence="1">trans-Golgi network membrane</location>
    </subcellularLocation>
</comment>
<evidence type="ECO:0000259" key="5">
    <source>
        <dbReference type="PROSITE" id="PS50003"/>
    </source>
</evidence>
<reference evidence="6 7" key="1">
    <citation type="submission" date="2024-02" db="EMBL/GenBank/DDBJ databases">
        <authorList>
            <person name="Daric V."/>
            <person name="Darras S."/>
        </authorList>
    </citation>
    <scope>NUCLEOTIDE SEQUENCE [LARGE SCALE GENOMIC DNA]</scope>
</reference>
<evidence type="ECO:0000256" key="2">
    <source>
        <dbReference type="ARBA" id="ARBA00016588"/>
    </source>
</evidence>
<organism evidence="6 7">
    <name type="scientific">Clavelina lepadiformis</name>
    <name type="common">Light-bulb sea squirt</name>
    <name type="synonym">Ascidia lepadiformis</name>
    <dbReference type="NCBI Taxonomy" id="159417"/>
    <lineage>
        <taxon>Eukaryota</taxon>
        <taxon>Metazoa</taxon>
        <taxon>Chordata</taxon>
        <taxon>Tunicata</taxon>
        <taxon>Ascidiacea</taxon>
        <taxon>Aplousobranchia</taxon>
        <taxon>Clavelinidae</taxon>
        <taxon>Clavelina</taxon>
    </lineage>
</organism>
<dbReference type="SMART" id="SM00233">
    <property type="entry name" value="PH"/>
    <property type="match status" value="1"/>
</dbReference>
<evidence type="ECO:0000256" key="4">
    <source>
        <dbReference type="SAM" id="MobiDB-lite"/>
    </source>
</evidence>
<dbReference type="Gene3D" id="2.30.29.30">
    <property type="entry name" value="Pleckstrin-homology domain (PH domain)/Phosphotyrosine-binding domain (PTB)"/>
    <property type="match status" value="1"/>
</dbReference>
<dbReference type="PANTHER" id="PTHR10219:SF25">
    <property type="entry name" value="PLECKSTRIN HOMOLOGY DOMAIN-CONTAINING FAMILY A MEMBER 8"/>
    <property type="match status" value="1"/>
</dbReference>
<name>A0ABP0H073_CLALP</name>
<evidence type="ECO:0000256" key="3">
    <source>
        <dbReference type="ARBA" id="ARBA00022448"/>
    </source>
</evidence>
<dbReference type="InterPro" id="IPR011993">
    <property type="entry name" value="PH-like_dom_sf"/>
</dbReference>
<dbReference type="Pfam" id="PF08718">
    <property type="entry name" value="GLTP"/>
    <property type="match status" value="1"/>
</dbReference>
<gene>
    <name evidence="6" type="ORF">CVLEPA_LOCUS29463</name>
</gene>
<keyword evidence="7" id="KW-1185">Reference proteome</keyword>
<dbReference type="EMBL" id="CAWYQH010000152">
    <property type="protein sequence ID" value="CAK8696299.1"/>
    <property type="molecule type" value="Genomic_DNA"/>
</dbReference>
<dbReference type="InterPro" id="IPR014830">
    <property type="entry name" value="Glycolipid_transfer_prot_dom"/>
</dbReference>
<evidence type="ECO:0000256" key="1">
    <source>
        <dbReference type="ARBA" id="ARBA00004198"/>
    </source>
</evidence>
<protein>
    <recommendedName>
        <fullName evidence="2">Pleckstrin homology domain-containing family A member 8</fullName>
    </recommendedName>
</protein>
<dbReference type="Pfam" id="PF00169">
    <property type="entry name" value="PH"/>
    <property type="match status" value="1"/>
</dbReference>
<dbReference type="InterPro" id="IPR036497">
    <property type="entry name" value="GLTP_sf"/>
</dbReference>